<evidence type="ECO:0000313" key="2">
    <source>
        <dbReference type="Proteomes" id="UP000054226"/>
    </source>
</evidence>
<dbReference type="PATRIC" id="fig|1284240.4.peg.2337"/>
<accession>M2ZK61</accession>
<gene>
    <name evidence="1" type="ORF">H074_11472</name>
</gene>
<dbReference type="AlphaFoldDB" id="M2ZK61"/>
<reference evidence="1 2" key="1">
    <citation type="journal article" date="2013" name="Genome Announc.">
        <title>Draft Genome Sequence of Amycolatopsis decaplanina Strain DSM 44594T.</title>
        <authorList>
            <person name="Kaur N."/>
            <person name="Kumar S."/>
            <person name="Bala M."/>
            <person name="Raghava G.P."/>
            <person name="Mayilraj S."/>
        </authorList>
    </citation>
    <scope>NUCLEOTIDE SEQUENCE [LARGE SCALE GENOMIC DNA]</scope>
    <source>
        <strain evidence="1 2">DSM 44594</strain>
    </source>
</reference>
<comment type="caution">
    <text evidence="1">The sequence shown here is derived from an EMBL/GenBank/DDBJ whole genome shotgun (WGS) entry which is preliminary data.</text>
</comment>
<dbReference type="Proteomes" id="UP000054226">
    <property type="component" value="Unassembled WGS sequence"/>
</dbReference>
<sequence>MLTAASGISEDDGTENRILFVPMQLVYLSPWSCRSGSR</sequence>
<organism evidence="1 2">
    <name type="scientific">Amycolatopsis decaplanina DSM 44594</name>
    <dbReference type="NCBI Taxonomy" id="1284240"/>
    <lineage>
        <taxon>Bacteria</taxon>
        <taxon>Bacillati</taxon>
        <taxon>Actinomycetota</taxon>
        <taxon>Actinomycetes</taxon>
        <taxon>Pseudonocardiales</taxon>
        <taxon>Pseudonocardiaceae</taxon>
        <taxon>Amycolatopsis</taxon>
    </lineage>
</organism>
<evidence type="ECO:0000313" key="1">
    <source>
        <dbReference type="EMBL" id="EME60744.1"/>
    </source>
</evidence>
<dbReference type="EMBL" id="AOHO01000047">
    <property type="protein sequence ID" value="EME60744.1"/>
    <property type="molecule type" value="Genomic_DNA"/>
</dbReference>
<name>M2ZK61_9PSEU</name>
<proteinExistence type="predicted"/>
<protein>
    <submittedName>
        <fullName evidence="1">Uncharacterized protein</fullName>
    </submittedName>
</protein>
<keyword evidence="2" id="KW-1185">Reference proteome</keyword>